<evidence type="ECO:0000256" key="2">
    <source>
        <dbReference type="ARBA" id="ARBA00022692"/>
    </source>
</evidence>
<dbReference type="PANTHER" id="PTHR30518">
    <property type="entry name" value="ENDOLYTIC MUREIN TRANSGLYCOSYLASE"/>
    <property type="match status" value="1"/>
</dbReference>
<feature type="transmembrane region" description="Helical" evidence="7">
    <location>
        <begin position="7"/>
        <end position="31"/>
    </location>
</feature>
<gene>
    <name evidence="7 8" type="primary">mltG</name>
    <name evidence="8" type="ORF">PXX05_05375</name>
</gene>
<dbReference type="Proteomes" id="UP001222087">
    <property type="component" value="Chromosome"/>
</dbReference>
<keyword evidence="9" id="KW-1185">Reference proteome</keyword>
<dbReference type="EC" id="4.2.2.29" evidence="7"/>
<dbReference type="EMBL" id="CP119078">
    <property type="protein sequence ID" value="WED44220.1"/>
    <property type="molecule type" value="Genomic_DNA"/>
</dbReference>
<keyword evidence="6 7" id="KW-0961">Cell wall biogenesis/degradation</keyword>
<evidence type="ECO:0000256" key="1">
    <source>
        <dbReference type="ARBA" id="ARBA00022475"/>
    </source>
</evidence>
<dbReference type="RefSeq" id="WP_275090036.1">
    <property type="nucleotide sequence ID" value="NZ_CP119078.1"/>
</dbReference>
<organism evidence="8 9">
    <name type="scientific">Legionella cardiaca</name>
    <dbReference type="NCBI Taxonomy" id="1071983"/>
    <lineage>
        <taxon>Bacteria</taxon>
        <taxon>Pseudomonadati</taxon>
        <taxon>Pseudomonadota</taxon>
        <taxon>Gammaproteobacteria</taxon>
        <taxon>Legionellales</taxon>
        <taxon>Legionellaceae</taxon>
        <taxon>Legionella</taxon>
    </lineage>
</organism>
<evidence type="ECO:0000256" key="3">
    <source>
        <dbReference type="ARBA" id="ARBA00022989"/>
    </source>
</evidence>
<name>A0ABY8AU55_9GAMM</name>
<comment type="function">
    <text evidence="7">Functions as a peptidoglycan terminase that cleaves nascent peptidoglycan strands endolytically to terminate their elongation.</text>
</comment>
<comment type="catalytic activity">
    <reaction evidence="7">
        <text>a peptidoglycan chain = a peptidoglycan chain with N-acetyl-1,6-anhydromuramyl-[peptide] at the reducing end + a peptidoglycan chain with N-acetylglucosamine at the non-reducing end.</text>
        <dbReference type="EC" id="4.2.2.29"/>
    </reaction>
</comment>
<evidence type="ECO:0000256" key="7">
    <source>
        <dbReference type="HAMAP-Rule" id="MF_02065"/>
    </source>
</evidence>
<dbReference type="HAMAP" id="MF_02065">
    <property type="entry name" value="MltG"/>
    <property type="match status" value="1"/>
</dbReference>
<evidence type="ECO:0000256" key="5">
    <source>
        <dbReference type="ARBA" id="ARBA00023239"/>
    </source>
</evidence>
<accession>A0ABY8AU55</accession>
<evidence type="ECO:0000256" key="6">
    <source>
        <dbReference type="ARBA" id="ARBA00023316"/>
    </source>
</evidence>
<keyword evidence="7" id="KW-0997">Cell inner membrane</keyword>
<dbReference type="CDD" id="cd08010">
    <property type="entry name" value="MltG_like"/>
    <property type="match status" value="1"/>
</dbReference>
<keyword evidence="3 7" id="KW-1133">Transmembrane helix</keyword>
<dbReference type="Gene3D" id="3.30.160.60">
    <property type="entry name" value="Classic Zinc Finger"/>
    <property type="match status" value="1"/>
</dbReference>
<keyword evidence="4 7" id="KW-0472">Membrane</keyword>
<dbReference type="InterPro" id="IPR003770">
    <property type="entry name" value="MLTG-like"/>
</dbReference>
<dbReference type="Pfam" id="PF02618">
    <property type="entry name" value="YceG"/>
    <property type="match status" value="1"/>
</dbReference>
<sequence>MRGWLRFVLLSSIILSFVSFSIVGYQLYLLFTKPMAGGKPVIVSINKNTSASAFVHTLKSKHLIESPRLFLAFIRAKGLAPQLKAGIYEALPGETAIQFLEKVVTGNVLVESFSIIEGTTLSQVKANLISAQYLKYDVNDWLVIRTQNSNLEGLLLADTYHYDAGSDAKHLLLLANQNLLQYLDDCWKNRTPGLPYKSSYELLIAASILEKESSIPEERKLISGVVANRLKKNMPLQMDPTVIYALGPNYHGKLSHNDMAVASPYNTYRYRGLPPGPIAMVGKDAIDAAAHPQATDYLYFVAKGDGSHHFSVTYEEQKKAISRYRNKGPS</sequence>
<keyword evidence="2 7" id="KW-0812">Transmembrane</keyword>
<keyword evidence="1 7" id="KW-1003">Cell membrane</keyword>
<keyword evidence="5 7" id="KW-0456">Lyase</keyword>
<proteinExistence type="inferred from homology"/>
<feature type="site" description="Important for catalytic activity" evidence="7">
    <location>
        <position position="212"/>
    </location>
</feature>
<evidence type="ECO:0000313" key="9">
    <source>
        <dbReference type="Proteomes" id="UP001222087"/>
    </source>
</evidence>
<reference evidence="8 9" key="1">
    <citation type="submission" date="2023-02" db="EMBL/GenBank/DDBJ databases">
        <title>Genome Sequence of L. cardiaca H63T.</title>
        <authorList>
            <person name="Lopez A.E."/>
            <person name="Cianciotto N.P."/>
        </authorList>
    </citation>
    <scope>NUCLEOTIDE SEQUENCE [LARGE SCALE GENOMIC DNA]</scope>
    <source>
        <strain evidence="8 9">H63</strain>
    </source>
</reference>
<dbReference type="Gene3D" id="3.30.1490.480">
    <property type="entry name" value="Endolytic murein transglycosylase"/>
    <property type="match status" value="1"/>
</dbReference>
<comment type="subcellular location">
    <subcellularLocation>
        <location evidence="7">Cell inner membrane</location>
        <topology evidence="7">Single-pass membrane protein</topology>
    </subcellularLocation>
</comment>
<dbReference type="PANTHER" id="PTHR30518:SF2">
    <property type="entry name" value="ENDOLYTIC MUREIN TRANSGLYCOSYLASE"/>
    <property type="match status" value="1"/>
</dbReference>
<evidence type="ECO:0000256" key="4">
    <source>
        <dbReference type="ARBA" id="ARBA00023136"/>
    </source>
</evidence>
<evidence type="ECO:0000313" key="8">
    <source>
        <dbReference type="EMBL" id="WED44220.1"/>
    </source>
</evidence>
<dbReference type="NCBIfam" id="TIGR00247">
    <property type="entry name" value="endolytic transglycosylase MltG"/>
    <property type="match status" value="1"/>
</dbReference>
<protein>
    <recommendedName>
        <fullName evidence="7">Endolytic murein transglycosylase</fullName>
        <ecNumber evidence="7">4.2.2.29</ecNumber>
    </recommendedName>
    <alternativeName>
        <fullName evidence="7">Peptidoglycan lytic transglycosylase</fullName>
    </alternativeName>
    <alternativeName>
        <fullName evidence="7">Peptidoglycan polymerization terminase</fullName>
    </alternativeName>
</protein>
<comment type="similarity">
    <text evidence="7">Belongs to the transglycosylase MltG family.</text>
</comment>